<sequence length="300" mass="35170">MVHQLATKDNQHYDWLDVSDPDEKDLKDIAARYNLQEQSVQDATEADHLPKHERLKGYTFSILRIYSPDNDMESDTVQELTNKVSIFVSKDFIISVHRKEWSALGSISKHQVQPGDCETPLHVYIEIIRAALLTFDQPASKLNKALDYYEEHIFLKDKRKPILKGLYFLKRKVDVIRRILLLSFDIIDQVDPEENSTAYTRDVRDLYVKQQSIFDSLSENINHLLNFYFNAAAQKTNETIRILTIFSVFFLPLTFIVGIYGMNFKAMPELNWRYGYPGVYVLMAVVTISIYVWFKRKKWL</sequence>
<comment type="similarity">
    <text evidence="2">Belongs to the CorA metal ion transporter (MIT) (TC 1.A.35) family.</text>
</comment>
<dbReference type="RefSeq" id="WP_237868541.1">
    <property type="nucleotide sequence ID" value="NZ_JAKLTR010000002.1"/>
</dbReference>
<name>A0ABS9KLW5_9BACT</name>
<dbReference type="PANTHER" id="PTHR46494:SF3">
    <property type="entry name" value="ZINC TRANSPORT PROTEIN ZNTB"/>
    <property type="match status" value="1"/>
</dbReference>
<dbReference type="Proteomes" id="UP001165367">
    <property type="component" value="Unassembled WGS sequence"/>
</dbReference>
<feature type="transmembrane region" description="Helical" evidence="11">
    <location>
        <begin position="242"/>
        <end position="262"/>
    </location>
</feature>
<dbReference type="CDD" id="cd12832">
    <property type="entry name" value="TmCorA-like_u3"/>
    <property type="match status" value="1"/>
</dbReference>
<comment type="subcellular location">
    <subcellularLocation>
        <location evidence="1">Cell membrane</location>
        <topology evidence="1">Multi-pass membrane protein</topology>
    </subcellularLocation>
</comment>
<evidence type="ECO:0000256" key="10">
    <source>
        <dbReference type="ARBA" id="ARBA00023136"/>
    </source>
</evidence>
<keyword evidence="9" id="KW-0406">Ion transport</keyword>
<evidence type="ECO:0000313" key="12">
    <source>
        <dbReference type="EMBL" id="MCG2613312.1"/>
    </source>
</evidence>
<gene>
    <name evidence="12" type="ORF">LZZ85_03435</name>
</gene>
<reference evidence="12" key="1">
    <citation type="submission" date="2022-01" db="EMBL/GenBank/DDBJ databases">
        <authorList>
            <person name="Jo J.-H."/>
            <person name="Im W.-T."/>
        </authorList>
    </citation>
    <scope>NUCLEOTIDE SEQUENCE</scope>
    <source>
        <strain evidence="12">NA20</strain>
    </source>
</reference>
<dbReference type="SUPFAM" id="SSF143865">
    <property type="entry name" value="CorA soluble domain-like"/>
    <property type="match status" value="1"/>
</dbReference>
<evidence type="ECO:0000313" key="13">
    <source>
        <dbReference type="Proteomes" id="UP001165367"/>
    </source>
</evidence>
<evidence type="ECO:0000256" key="5">
    <source>
        <dbReference type="ARBA" id="ARBA00022519"/>
    </source>
</evidence>
<dbReference type="PANTHER" id="PTHR46494">
    <property type="entry name" value="CORA FAMILY METAL ION TRANSPORTER (EUROFUNG)"/>
    <property type="match status" value="1"/>
</dbReference>
<keyword evidence="4" id="KW-1003">Cell membrane</keyword>
<evidence type="ECO:0000256" key="9">
    <source>
        <dbReference type="ARBA" id="ARBA00023065"/>
    </source>
</evidence>
<protein>
    <recommendedName>
        <fullName evidence="14">Magnesium transporter CorA</fullName>
    </recommendedName>
</protein>
<keyword evidence="5" id="KW-0997">Cell inner membrane</keyword>
<evidence type="ECO:0000256" key="3">
    <source>
        <dbReference type="ARBA" id="ARBA00022448"/>
    </source>
</evidence>
<evidence type="ECO:0000256" key="1">
    <source>
        <dbReference type="ARBA" id="ARBA00004651"/>
    </source>
</evidence>
<evidence type="ECO:0000256" key="4">
    <source>
        <dbReference type="ARBA" id="ARBA00022475"/>
    </source>
</evidence>
<feature type="transmembrane region" description="Helical" evidence="11">
    <location>
        <begin position="274"/>
        <end position="294"/>
    </location>
</feature>
<evidence type="ECO:0000256" key="2">
    <source>
        <dbReference type="ARBA" id="ARBA00009765"/>
    </source>
</evidence>
<dbReference type="Gene3D" id="3.30.460.20">
    <property type="entry name" value="CorA soluble domain-like"/>
    <property type="match status" value="1"/>
</dbReference>
<dbReference type="Pfam" id="PF01544">
    <property type="entry name" value="CorA"/>
    <property type="match status" value="1"/>
</dbReference>
<dbReference type="InterPro" id="IPR002523">
    <property type="entry name" value="MgTranspt_CorA/ZnTranspt_ZntB"/>
</dbReference>
<keyword evidence="13" id="KW-1185">Reference proteome</keyword>
<keyword evidence="7" id="KW-0862">Zinc</keyword>
<evidence type="ECO:0000256" key="7">
    <source>
        <dbReference type="ARBA" id="ARBA00022833"/>
    </source>
</evidence>
<keyword evidence="3" id="KW-0813">Transport</keyword>
<keyword evidence="8 11" id="KW-1133">Transmembrane helix</keyword>
<keyword evidence="6 11" id="KW-0812">Transmembrane</keyword>
<keyword evidence="10 11" id="KW-0472">Membrane</keyword>
<evidence type="ECO:0008006" key="14">
    <source>
        <dbReference type="Google" id="ProtNLM"/>
    </source>
</evidence>
<organism evidence="12 13">
    <name type="scientific">Terrimonas ginsenosidimutans</name>
    <dbReference type="NCBI Taxonomy" id="2908004"/>
    <lineage>
        <taxon>Bacteria</taxon>
        <taxon>Pseudomonadati</taxon>
        <taxon>Bacteroidota</taxon>
        <taxon>Chitinophagia</taxon>
        <taxon>Chitinophagales</taxon>
        <taxon>Chitinophagaceae</taxon>
        <taxon>Terrimonas</taxon>
    </lineage>
</organism>
<evidence type="ECO:0000256" key="6">
    <source>
        <dbReference type="ARBA" id="ARBA00022692"/>
    </source>
</evidence>
<evidence type="ECO:0000256" key="11">
    <source>
        <dbReference type="SAM" id="Phobius"/>
    </source>
</evidence>
<accession>A0ABS9KLW5</accession>
<evidence type="ECO:0000256" key="8">
    <source>
        <dbReference type="ARBA" id="ARBA00022989"/>
    </source>
</evidence>
<dbReference type="EMBL" id="JAKLTR010000002">
    <property type="protein sequence ID" value="MCG2613312.1"/>
    <property type="molecule type" value="Genomic_DNA"/>
</dbReference>
<dbReference type="InterPro" id="IPR045861">
    <property type="entry name" value="CorA_cytoplasmic_dom"/>
</dbReference>
<comment type="caution">
    <text evidence="12">The sequence shown here is derived from an EMBL/GenBank/DDBJ whole genome shotgun (WGS) entry which is preliminary data.</text>
</comment>
<dbReference type="SUPFAM" id="SSF144083">
    <property type="entry name" value="Magnesium transport protein CorA, transmembrane region"/>
    <property type="match status" value="1"/>
</dbReference>
<dbReference type="InterPro" id="IPR045863">
    <property type="entry name" value="CorA_TM1_TM2"/>
</dbReference>
<proteinExistence type="inferred from homology"/>
<dbReference type="Gene3D" id="1.20.58.340">
    <property type="entry name" value="Magnesium transport protein CorA, transmembrane region"/>
    <property type="match status" value="2"/>
</dbReference>